<dbReference type="InterPro" id="IPR039261">
    <property type="entry name" value="FNR_nucleotide-bd"/>
</dbReference>
<dbReference type="InterPro" id="IPR013130">
    <property type="entry name" value="Fe3_Rdtase_TM_dom"/>
</dbReference>
<evidence type="ECO:0000313" key="16">
    <source>
        <dbReference type="Proteomes" id="UP000799437"/>
    </source>
</evidence>
<name>A0A6A6WA59_9PEZI</name>
<keyword evidence="8" id="KW-0406">Ion transport</keyword>
<dbReference type="Gene3D" id="3.40.50.80">
    <property type="entry name" value="Nucleotide-binding domain of ferredoxin-NADP reductase (FNR) module"/>
    <property type="match status" value="1"/>
</dbReference>
<feature type="transmembrane region" description="Helical" evidence="12">
    <location>
        <begin position="429"/>
        <end position="446"/>
    </location>
</feature>
<dbReference type="AlphaFoldDB" id="A0A6A6WA59"/>
<dbReference type="PROSITE" id="PS51384">
    <property type="entry name" value="FAD_FR"/>
    <property type="match status" value="1"/>
</dbReference>
<evidence type="ECO:0000256" key="9">
    <source>
        <dbReference type="ARBA" id="ARBA00023136"/>
    </source>
</evidence>
<reference evidence="15" key="1">
    <citation type="journal article" date="2020" name="Stud. Mycol.">
        <title>101 Dothideomycetes genomes: a test case for predicting lifestyles and emergence of pathogens.</title>
        <authorList>
            <person name="Haridas S."/>
            <person name="Albert R."/>
            <person name="Binder M."/>
            <person name="Bloem J."/>
            <person name="Labutti K."/>
            <person name="Salamov A."/>
            <person name="Andreopoulos B."/>
            <person name="Baker S."/>
            <person name="Barry K."/>
            <person name="Bills G."/>
            <person name="Bluhm B."/>
            <person name="Cannon C."/>
            <person name="Castanera R."/>
            <person name="Culley D."/>
            <person name="Daum C."/>
            <person name="Ezra D."/>
            <person name="Gonzalez J."/>
            <person name="Henrissat B."/>
            <person name="Kuo A."/>
            <person name="Liang C."/>
            <person name="Lipzen A."/>
            <person name="Lutzoni F."/>
            <person name="Magnuson J."/>
            <person name="Mondo S."/>
            <person name="Nolan M."/>
            <person name="Ohm R."/>
            <person name="Pangilinan J."/>
            <person name="Park H.-J."/>
            <person name="Ramirez L."/>
            <person name="Alfaro M."/>
            <person name="Sun H."/>
            <person name="Tritt A."/>
            <person name="Yoshinaga Y."/>
            <person name="Zwiers L.-H."/>
            <person name="Turgeon B."/>
            <person name="Goodwin S."/>
            <person name="Spatafora J."/>
            <person name="Crous P."/>
            <person name="Grigoriev I."/>
        </authorList>
    </citation>
    <scope>NUCLEOTIDE SEQUENCE</scope>
    <source>
        <strain evidence="15">CBS 121739</strain>
    </source>
</reference>
<keyword evidence="16" id="KW-1185">Reference proteome</keyword>
<dbReference type="SUPFAM" id="SSF52343">
    <property type="entry name" value="Ferredoxin reductase-like, C-terminal NADP-linked domain"/>
    <property type="match status" value="1"/>
</dbReference>
<dbReference type="GO" id="GO:0005886">
    <property type="term" value="C:plasma membrane"/>
    <property type="evidence" value="ECO:0007669"/>
    <property type="project" value="TreeGrafter"/>
</dbReference>
<dbReference type="InterPro" id="IPR013112">
    <property type="entry name" value="FAD-bd_8"/>
</dbReference>
<gene>
    <name evidence="15" type="ORF">EJ05DRAFT_498945</name>
</gene>
<evidence type="ECO:0000256" key="8">
    <source>
        <dbReference type="ARBA" id="ARBA00023065"/>
    </source>
</evidence>
<feature type="signal peptide" evidence="13">
    <location>
        <begin position="1"/>
        <end position="23"/>
    </location>
</feature>
<dbReference type="GO" id="GO:0006879">
    <property type="term" value="P:intracellular iron ion homeostasis"/>
    <property type="evidence" value="ECO:0007669"/>
    <property type="project" value="TreeGrafter"/>
</dbReference>
<keyword evidence="13" id="KW-0732">Signal</keyword>
<feature type="transmembrane region" description="Helical" evidence="12">
    <location>
        <begin position="185"/>
        <end position="202"/>
    </location>
</feature>
<dbReference type="InterPro" id="IPR013121">
    <property type="entry name" value="Fe_red_NAD-bd_6"/>
</dbReference>
<feature type="chain" id="PRO_5025689235" description="FAD-binding FR-type domain-containing protein" evidence="13">
    <location>
        <begin position="24"/>
        <end position="796"/>
    </location>
</feature>
<evidence type="ECO:0000259" key="14">
    <source>
        <dbReference type="PROSITE" id="PS51384"/>
    </source>
</evidence>
<dbReference type="CDD" id="cd06186">
    <property type="entry name" value="NOX_Duox_like_FAD_NADP"/>
    <property type="match status" value="1"/>
</dbReference>
<evidence type="ECO:0000256" key="3">
    <source>
        <dbReference type="ARBA" id="ARBA00022448"/>
    </source>
</evidence>
<dbReference type="GO" id="GO:0015677">
    <property type="term" value="P:copper ion import"/>
    <property type="evidence" value="ECO:0007669"/>
    <property type="project" value="TreeGrafter"/>
</dbReference>
<keyword evidence="6 12" id="KW-1133">Transmembrane helix</keyword>
<dbReference type="RefSeq" id="XP_033602193.1">
    <property type="nucleotide sequence ID" value="XM_033746754.1"/>
</dbReference>
<comment type="similarity">
    <text evidence="2">Belongs to the ferric reductase (FRE) family.</text>
</comment>
<organism evidence="15 16">
    <name type="scientific">Pseudovirgaria hyperparasitica</name>
    <dbReference type="NCBI Taxonomy" id="470096"/>
    <lineage>
        <taxon>Eukaryota</taxon>
        <taxon>Fungi</taxon>
        <taxon>Dikarya</taxon>
        <taxon>Ascomycota</taxon>
        <taxon>Pezizomycotina</taxon>
        <taxon>Dothideomycetes</taxon>
        <taxon>Dothideomycetes incertae sedis</taxon>
        <taxon>Acrospermales</taxon>
        <taxon>Acrospermaceae</taxon>
        <taxon>Pseudovirgaria</taxon>
    </lineage>
</organism>
<dbReference type="SFLD" id="SFLDG01168">
    <property type="entry name" value="Ferric_reductase_subgroup_(FRE"/>
    <property type="match status" value="1"/>
</dbReference>
<dbReference type="GeneID" id="54487808"/>
<dbReference type="InterPro" id="IPR051410">
    <property type="entry name" value="Ferric/Cupric_Reductase"/>
</dbReference>
<feature type="transmembrane region" description="Helical" evidence="12">
    <location>
        <begin position="374"/>
        <end position="396"/>
    </location>
</feature>
<evidence type="ECO:0000313" key="15">
    <source>
        <dbReference type="EMBL" id="KAF2759742.1"/>
    </source>
</evidence>
<dbReference type="GO" id="GO:0000293">
    <property type="term" value="F:ferric-chelate reductase activity"/>
    <property type="evidence" value="ECO:0007669"/>
    <property type="project" value="UniProtKB-ARBA"/>
</dbReference>
<keyword evidence="7" id="KW-0560">Oxidoreductase</keyword>
<evidence type="ECO:0000256" key="4">
    <source>
        <dbReference type="ARBA" id="ARBA00022692"/>
    </source>
</evidence>
<evidence type="ECO:0000256" key="6">
    <source>
        <dbReference type="ARBA" id="ARBA00022989"/>
    </source>
</evidence>
<keyword evidence="3" id="KW-0813">Transport</keyword>
<dbReference type="Proteomes" id="UP000799437">
    <property type="component" value="Unassembled WGS sequence"/>
</dbReference>
<dbReference type="Pfam" id="PF08030">
    <property type="entry name" value="NAD_binding_6"/>
    <property type="match status" value="1"/>
</dbReference>
<feature type="transmembrane region" description="Helical" evidence="12">
    <location>
        <begin position="293"/>
        <end position="314"/>
    </location>
</feature>
<evidence type="ECO:0000256" key="13">
    <source>
        <dbReference type="SAM" id="SignalP"/>
    </source>
</evidence>
<evidence type="ECO:0000256" key="7">
    <source>
        <dbReference type="ARBA" id="ARBA00023002"/>
    </source>
</evidence>
<dbReference type="PANTHER" id="PTHR32361:SF9">
    <property type="entry name" value="FERRIC REDUCTASE TRANSMEMBRANE COMPONENT 3-RELATED"/>
    <property type="match status" value="1"/>
</dbReference>
<keyword evidence="5" id="KW-0249">Electron transport</keyword>
<keyword evidence="10" id="KW-0325">Glycoprotein</keyword>
<sequence>MAMSKLVSALHVLALITVPTASASGIIGFGISLYQDLCCQSCHDSLSKLYLNCTTFPEGMDAESASSMSMDMGMDMSMMPETSEECYASNTPWLQTMAYCIQKNCNADGYPTSKQAECFSKQALGGATEPTFQDSLPSSAPTEELAADALWLNSTSLVNGDTYYSTHGTLGEFARSEYIHTRYSLILYLIVIGFILACGLFVQTQRILPGFQKQLQTSTLWAKCQQAVFLPALFRSRRLEPLPANAGYVPGRALTISIAVYVIINIILCSVSYRSFQPNIYFLSKGFELCEYVGNRTGTISIVNMSIAILFAGRNNILMTITGWSQTTFMTLHRWTARVATLQAVVHSIVYTMAYWEQGYEGASAYAAKAAEPFYYWGIIATIAMCLILPFALLAFRIKFYETFLVIHIALVILTLAATWYHIVPHFGYVYGYQTWLYLCFAFWVFDRVARVARVGFYSHLGSSKAIVERVPGCDVMHVTVYPRTTIGFGVGQHTFLYFPYIGVGKFWESHPFSVVSWGRQRRLQPSNSSSASSSAEKRTADDEINVVGAKHGLSTHSRAITKDSSSPLLGEMDERPSISFMMRAHTGFTRTLLRDLFTSDTRPAEIAVYTEGPYGGHGATLQPLVNADTVICLVGGIGITNILGLVQEYTSGKFTGGESQSKTRGLMKKAKRLVLLWSAREMALIDFVKDRFLSFDVEVEGIECAFWCTGNSKNTEQDSDTESQKASGVKTGQSAVATRGRMMMGTELRSHLEKGQQTTIVVCGPSQMTDEATREVVGCIKEGYRVDLVEEAFSW</sequence>
<dbReference type="InterPro" id="IPR017927">
    <property type="entry name" value="FAD-bd_FR_type"/>
</dbReference>
<feature type="transmembrane region" description="Helical" evidence="12">
    <location>
        <begin position="403"/>
        <end position="423"/>
    </location>
</feature>
<evidence type="ECO:0000256" key="11">
    <source>
        <dbReference type="SAM" id="MobiDB-lite"/>
    </source>
</evidence>
<keyword evidence="4 12" id="KW-0812">Transmembrane</keyword>
<dbReference type="EMBL" id="ML996569">
    <property type="protein sequence ID" value="KAF2759742.1"/>
    <property type="molecule type" value="Genomic_DNA"/>
</dbReference>
<evidence type="ECO:0000256" key="1">
    <source>
        <dbReference type="ARBA" id="ARBA00004141"/>
    </source>
</evidence>
<dbReference type="SFLD" id="SFLDS00052">
    <property type="entry name" value="Ferric_Reductase_Domain"/>
    <property type="match status" value="1"/>
</dbReference>
<dbReference type="OrthoDB" id="167398at2759"/>
<keyword evidence="9 12" id="KW-0472">Membrane</keyword>
<evidence type="ECO:0000256" key="2">
    <source>
        <dbReference type="ARBA" id="ARBA00006278"/>
    </source>
</evidence>
<accession>A0A6A6WA59</accession>
<evidence type="ECO:0000256" key="10">
    <source>
        <dbReference type="ARBA" id="ARBA00023180"/>
    </source>
</evidence>
<comment type="subcellular location">
    <subcellularLocation>
        <location evidence="1">Membrane</location>
        <topology evidence="1">Multi-pass membrane protein</topology>
    </subcellularLocation>
</comment>
<feature type="region of interest" description="Disordered" evidence="11">
    <location>
        <begin position="714"/>
        <end position="733"/>
    </location>
</feature>
<dbReference type="Pfam" id="PF08022">
    <property type="entry name" value="FAD_binding_8"/>
    <property type="match status" value="1"/>
</dbReference>
<evidence type="ECO:0000256" key="5">
    <source>
        <dbReference type="ARBA" id="ARBA00022982"/>
    </source>
</evidence>
<proteinExistence type="inferred from homology"/>
<protein>
    <recommendedName>
        <fullName evidence="14">FAD-binding FR-type domain-containing protein</fullName>
    </recommendedName>
</protein>
<dbReference type="PANTHER" id="PTHR32361">
    <property type="entry name" value="FERRIC/CUPRIC REDUCTASE TRANSMEMBRANE COMPONENT"/>
    <property type="match status" value="1"/>
</dbReference>
<dbReference type="Pfam" id="PF01794">
    <property type="entry name" value="Ferric_reduct"/>
    <property type="match status" value="1"/>
</dbReference>
<feature type="transmembrane region" description="Helical" evidence="12">
    <location>
        <begin position="253"/>
        <end position="273"/>
    </location>
</feature>
<evidence type="ECO:0000256" key="12">
    <source>
        <dbReference type="SAM" id="Phobius"/>
    </source>
</evidence>
<feature type="domain" description="FAD-binding FR-type" evidence="14">
    <location>
        <begin position="442"/>
        <end position="621"/>
    </location>
</feature>
<dbReference type="GO" id="GO:0006826">
    <property type="term" value="P:iron ion transport"/>
    <property type="evidence" value="ECO:0007669"/>
    <property type="project" value="TreeGrafter"/>
</dbReference>